<dbReference type="AlphaFoldDB" id="A0A174M318"/>
<keyword evidence="1" id="KW-1133">Transmembrane helix</keyword>
<name>A0A174M318_BACUN</name>
<dbReference type="EMBL" id="CZBF01000001">
    <property type="protein sequence ID" value="CUP29277.1"/>
    <property type="molecule type" value="Genomic_DNA"/>
</dbReference>
<organism evidence="2 3">
    <name type="scientific">Bacteroides uniformis</name>
    <dbReference type="NCBI Taxonomy" id="820"/>
    <lineage>
        <taxon>Bacteria</taxon>
        <taxon>Pseudomonadati</taxon>
        <taxon>Bacteroidota</taxon>
        <taxon>Bacteroidia</taxon>
        <taxon>Bacteroidales</taxon>
        <taxon>Bacteroidaceae</taxon>
        <taxon>Bacteroides</taxon>
    </lineage>
</organism>
<evidence type="ECO:0000313" key="3">
    <source>
        <dbReference type="Proteomes" id="UP000095788"/>
    </source>
</evidence>
<feature type="transmembrane region" description="Helical" evidence="1">
    <location>
        <begin position="29"/>
        <end position="49"/>
    </location>
</feature>
<gene>
    <name evidence="2" type="ORF">ERS852554_00242</name>
</gene>
<dbReference type="Proteomes" id="UP000095788">
    <property type="component" value="Unassembled WGS sequence"/>
</dbReference>
<keyword evidence="1" id="KW-0472">Membrane</keyword>
<reference evidence="2 3" key="1">
    <citation type="submission" date="2015-09" db="EMBL/GenBank/DDBJ databases">
        <authorList>
            <consortium name="Pathogen Informatics"/>
        </authorList>
    </citation>
    <scope>NUCLEOTIDE SEQUENCE [LARGE SCALE GENOMIC DNA]</scope>
    <source>
        <strain evidence="2 3">2789STDY5834942</strain>
    </source>
</reference>
<feature type="transmembrane region" description="Helical" evidence="1">
    <location>
        <begin position="7"/>
        <end position="23"/>
    </location>
</feature>
<evidence type="ECO:0000313" key="2">
    <source>
        <dbReference type="EMBL" id="CUP29277.1"/>
    </source>
</evidence>
<accession>A0A174M318</accession>
<proteinExistence type="predicted"/>
<protein>
    <submittedName>
        <fullName evidence="2">Uncharacterized protein</fullName>
    </submittedName>
</protein>
<keyword evidence="1" id="KW-0812">Transmembrane</keyword>
<evidence type="ECO:0000256" key="1">
    <source>
        <dbReference type="SAM" id="Phobius"/>
    </source>
</evidence>
<sequence length="65" mass="7372">MLNDQEAPKYLLWLLIAIILMGLDENITGFPFIMGAGIIIYLFINMLILTSKDEPKKENNGNCKN</sequence>